<dbReference type="InterPro" id="IPR038488">
    <property type="entry name" value="Integrase_DNA-bd_sf"/>
</dbReference>
<dbReference type="PROSITE" id="PS51900">
    <property type="entry name" value="CB"/>
    <property type="match status" value="1"/>
</dbReference>
<comment type="similarity">
    <text evidence="1">Belongs to the 'phage' integrase family.</text>
</comment>
<reference evidence="8 9" key="1">
    <citation type="submission" date="2022-03" db="EMBL/GenBank/DDBJ databases">
        <authorList>
            <person name="Koch H."/>
        </authorList>
    </citation>
    <scope>NUCLEOTIDE SEQUENCE [LARGE SCALE GENOMIC DNA]</scope>
    <source>
        <strain evidence="8 9">G1</strain>
    </source>
</reference>
<dbReference type="InterPro" id="IPR010998">
    <property type="entry name" value="Integrase_recombinase_N"/>
</dbReference>
<evidence type="ECO:0000256" key="2">
    <source>
        <dbReference type="ARBA" id="ARBA00022908"/>
    </source>
</evidence>
<evidence type="ECO:0000256" key="5">
    <source>
        <dbReference type="PROSITE-ProRule" id="PRU01248"/>
    </source>
</evidence>
<gene>
    <name evidence="8" type="ORF">GEAMG1_0155</name>
</gene>
<feature type="domain" description="Tyr recombinase" evidence="6">
    <location>
        <begin position="209"/>
        <end position="387"/>
    </location>
</feature>
<name>A0ABN8HFM1_9BACT</name>
<dbReference type="SUPFAM" id="SSF56349">
    <property type="entry name" value="DNA breaking-rejoining enzymes"/>
    <property type="match status" value="1"/>
</dbReference>
<evidence type="ECO:0000256" key="3">
    <source>
        <dbReference type="ARBA" id="ARBA00023125"/>
    </source>
</evidence>
<keyword evidence="2" id="KW-0229">DNA integration</keyword>
<dbReference type="InterPro" id="IPR050808">
    <property type="entry name" value="Phage_Integrase"/>
</dbReference>
<dbReference type="PROSITE" id="PS51898">
    <property type="entry name" value="TYR_RECOMBINASE"/>
    <property type="match status" value="1"/>
</dbReference>
<evidence type="ECO:0000313" key="8">
    <source>
        <dbReference type="EMBL" id="CAH2029977.1"/>
    </source>
</evidence>
<dbReference type="Proteomes" id="UP001295463">
    <property type="component" value="Chromosome"/>
</dbReference>
<dbReference type="InterPro" id="IPR053876">
    <property type="entry name" value="Phage_int_M"/>
</dbReference>
<dbReference type="EMBL" id="OW150024">
    <property type="protein sequence ID" value="CAH2029977.1"/>
    <property type="molecule type" value="Genomic_DNA"/>
</dbReference>
<dbReference type="Gene3D" id="1.10.443.10">
    <property type="entry name" value="Intergrase catalytic core"/>
    <property type="match status" value="1"/>
</dbReference>
<dbReference type="RefSeq" id="WP_305730953.1">
    <property type="nucleotide sequence ID" value="NZ_OW150024.1"/>
</dbReference>
<keyword evidence="3 5" id="KW-0238">DNA-binding</keyword>
<keyword evidence="9" id="KW-1185">Reference proteome</keyword>
<dbReference type="InterPro" id="IPR002104">
    <property type="entry name" value="Integrase_catalytic"/>
</dbReference>
<accession>A0ABN8HFM1</accession>
<evidence type="ECO:0000259" key="6">
    <source>
        <dbReference type="PROSITE" id="PS51898"/>
    </source>
</evidence>
<dbReference type="InterPro" id="IPR044068">
    <property type="entry name" value="CB"/>
</dbReference>
<evidence type="ECO:0000259" key="7">
    <source>
        <dbReference type="PROSITE" id="PS51900"/>
    </source>
</evidence>
<dbReference type="Pfam" id="PF22022">
    <property type="entry name" value="Phage_int_M"/>
    <property type="match status" value="1"/>
</dbReference>
<evidence type="ECO:0000256" key="4">
    <source>
        <dbReference type="ARBA" id="ARBA00023172"/>
    </source>
</evidence>
<dbReference type="Gene3D" id="1.10.150.130">
    <property type="match status" value="1"/>
</dbReference>
<dbReference type="Pfam" id="PF00589">
    <property type="entry name" value="Phage_integrase"/>
    <property type="match status" value="1"/>
</dbReference>
<proteinExistence type="inferred from homology"/>
<dbReference type="PANTHER" id="PTHR30629:SF2">
    <property type="entry name" value="PROPHAGE INTEGRASE INTS-RELATED"/>
    <property type="match status" value="1"/>
</dbReference>
<keyword evidence="4" id="KW-0233">DNA recombination</keyword>
<dbReference type="InterPro" id="IPR013762">
    <property type="entry name" value="Integrase-like_cat_sf"/>
</dbReference>
<protein>
    <submittedName>
        <fullName evidence="8">Phage integrase family protein</fullName>
    </submittedName>
</protein>
<dbReference type="InterPro" id="IPR025166">
    <property type="entry name" value="Integrase_DNA_bind_dom"/>
</dbReference>
<dbReference type="PANTHER" id="PTHR30629">
    <property type="entry name" value="PROPHAGE INTEGRASE"/>
    <property type="match status" value="1"/>
</dbReference>
<evidence type="ECO:0000256" key="1">
    <source>
        <dbReference type="ARBA" id="ARBA00008857"/>
    </source>
</evidence>
<dbReference type="Gene3D" id="3.30.160.390">
    <property type="entry name" value="Integrase, DNA-binding domain"/>
    <property type="match status" value="1"/>
</dbReference>
<organism evidence="8 9">
    <name type="scientific">Trichlorobacter ammonificans</name>
    <dbReference type="NCBI Taxonomy" id="2916410"/>
    <lineage>
        <taxon>Bacteria</taxon>
        <taxon>Pseudomonadati</taxon>
        <taxon>Thermodesulfobacteriota</taxon>
        <taxon>Desulfuromonadia</taxon>
        <taxon>Geobacterales</taxon>
        <taxon>Geobacteraceae</taxon>
        <taxon>Trichlorobacter</taxon>
    </lineage>
</organism>
<feature type="domain" description="Core-binding (CB)" evidence="7">
    <location>
        <begin position="102"/>
        <end position="183"/>
    </location>
</feature>
<dbReference type="Pfam" id="PF13356">
    <property type="entry name" value="Arm-DNA-bind_3"/>
    <property type="match status" value="1"/>
</dbReference>
<evidence type="ECO:0000313" key="9">
    <source>
        <dbReference type="Proteomes" id="UP001295463"/>
    </source>
</evidence>
<dbReference type="InterPro" id="IPR011010">
    <property type="entry name" value="DNA_brk_join_enz"/>
</dbReference>
<sequence>MPRKIAPLAELQVSKAKPKAKAYKLADGDGMYLLVTVSGGKLWRYDYRFQDKRKTMALGQYPAVSLADARKRRDDARKLLANGQDPADVKKAQKATEEQQATTFEIVAREWYAKNELVWSQGHAVTTMNRLTHDVFPCFGEKPIAEITAADVRAMLLKVGNRGAVESAARIKIICGQVFRYAIAHGVIEHDPSSTLKPSELFQKREKGHFAAVTNPKELAPLLRAIDEYHGTAVVKAALKLAPMLFVRPGELRNMEWREIDLDAALWSIPATKMKTRQPHLVPLAKQAVAILRELHPLTGTGQYVFPGRTSSRPMSNNSINAAMRYMGYDGDTVTGHGFRATARTILDEVLGFRVEWIEHQLAHAVKDANGRAYNRTSFLDDRRRMMQQWADYLDGLKAGAKVIPLKRTA</sequence>
<dbReference type="CDD" id="cd00801">
    <property type="entry name" value="INT_P4_C"/>
    <property type="match status" value="1"/>
</dbReference>